<sequence length="415" mass="43283">MTFHLRPFAGILVLLLVALACSTDRRAIRPRVIASALACQIAAGLVMLGIPAGRRALESIAQGIAWVIDFGHAGIAFVFGGLANPDLARSIPGWSFIFAINVLPQIIYLSALIAVLYHYNIMQVLARGIGMVLARLTGVSTIEAFSAATAMFLGQTEVPIAIHPYLARLSRSELLSVMSSGTASISMSMLAAYSGLGVPMEYLLAASFMAMPGGLLFAKILVPARPGPADDTPHPTSTAEMRSANVFDALAVGATNGMRVAVAVCTMLIAFISTIALLNALLGLAGAGLGYPGLSISGFLGFLLRPLIWLLGVPWDQCRVVAGIIGTKIAINEFVAYGDLTPYLTQATLPRQTLAVASFALCGFANLSSIGVLIGSFGSQCPERRKDVAALGWQAVLAGSLSNMTSAAIAGIFIS</sequence>
<dbReference type="Pfam" id="PF01773">
    <property type="entry name" value="Nucleos_tra2_N"/>
    <property type="match status" value="1"/>
</dbReference>
<dbReference type="InterPro" id="IPR011657">
    <property type="entry name" value="CNT_C_dom"/>
</dbReference>
<dbReference type="AlphaFoldDB" id="A0A181CA91"/>
<proteinExistence type="inferred from homology"/>
<dbReference type="PANTHER" id="PTHR10590">
    <property type="entry name" value="SODIUM/NUCLEOSIDE COTRANSPORTER"/>
    <property type="match status" value="1"/>
</dbReference>
<dbReference type="GO" id="GO:0015293">
    <property type="term" value="F:symporter activity"/>
    <property type="evidence" value="ECO:0007669"/>
    <property type="project" value="TreeGrafter"/>
</dbReference>
<evidence type="ECO:0000256" key="3">
    <source>
        <dbReference type="ARBA" id="ARBA00022475"/>
    </source>
</evidence>
<dbReference type="InterPro" id="IPR008276">
    <property type="entry name" value="C_nuclsd_transpt"/>
</dbReference>
<comment type="subcellular location">
    <subcellularLocation>
        <location evidence="1">Cell membrane</location>
        <topology evidence="1">Multi-pass membrane protein</topology>
    </subcellularLocation>
</comment>
<organism evidence="7 8">
    <name type="scientific">Komagataeibacter rhaeticus</name>
    <dbReference type="NCBI Taxonomy" id="215221"/>
    <lineage>
        <taxon>Bacteria</taxon>
        <taxon>Pseudomonadati</taxon>
        <taxon>Pseudomonadota</taxon>
        <taxon>Alphaproteobacteria</taxon>
        <taxon>Acetobacterales</taxon>
        <taxon>Acetobacteraceae</taxon>
        <taxon>Komagataeibacter</taxon>
    </lineage>
</organism>
<gene>
    <name evidence="7" type="ORF">GWK63_06985</name>
</gene>
<evidence type="ECO:0000256" key="2">
    <source>
        <dbReference type="ARBA" id="ARBA00009033"/>
    </source>
</evidence>
<evidence type="ECO:0000256" key="6">
    <source>
        <dbReference type="ARBA" id="ARBA00023136"/>
    </source>
</evidence>
<protein>
    <submittedName>
        <fullName evidence="7">NupC/NupG family nucleoside CNT transporter</fullName>
    </submittedName>
</protein>
<evidence type="ECO:0000313" key="8">
    <source>
        <dbReference type="Proteomes" id="UP000502533"/>
    </source>
</evidence>
<reference evidence="7 8" key="1">
    <citation type="submission" date="2020-03" db="EMBL/GenBank/DDBJ databases">
        <title>Isolation of cellulose-producing strains, genome characterization and application of the synthesized cellulose films as an economical and sustainable material for piezoelectric sensor construction.</title>
        <authorList>
            <person name="Mangayil R.K."/>
        </authorList>
    </citation>
    <scope>NUCLEOTIDE SEQUENCE [LARGE SCALE GENOMIC DNA]</scope>
    <source>
        <strain evidence="7 8">ENS 9a1a</strain>
    </source>
</reference>
<dbReference type="InterPro" id="IPR011642">
    <property type="entry name" value="Gate_dom"/>
</dbReference>
<keyword evidence="4" id="KW-0812">Transmembrane</keyword>
<dbReference type="GO" id="GO:0005886">
    <property type="term" value="C:plasma membrane"/>
    <property type="evidence" value="ECO:0007669"/>
    <property type="project" value="UniProtKB-SubCell"/>
</dbReference>
<evidence type="ECO:0000256" key="5">
    <source>
        <dbReference type="ARBA" id="ARBA00022989"/>
    </source>
</evidence>
<keyword evidence="8" id="KW-1185">Reference proteome</keyword>
<dbReference type="InterPro" id="IPR002668">
    <property type="entry name" value="CNT_N_dom"/>
</dbReference>
<evidence type="ECO:0000313" key="7">
    <source>
        <dbReference type="EMBL" id="QIP35241.1"/>
    </source>
</evidence>
<keyword evidence="5" id="KW-1133">Transmembrane helix</keyword>
<keyword evidence="6" id="KW-0472">Membrane</keyword>
<dbReference type="EMBL" id="CP050139">
    <property type="protein sequence ID" value="QIP35241.1"/>
    <property type="molecule type" value="Genomic_DNA"/>
</dbReference>
<keyword evidence="3" id="KW-1003">Cell membrane</keyword>
<dbReference type="Pfam" id="PF07670">
    <property type="entry name" value="Gate"/>
    <property type="match status" value="1"/>
</dbReference>
<name>A0A181CA91_9PROT</name>
<dbReference type="PROSITE" id="PS51257">
    <property type="entry name" value="PROKAR_LIPOPROTEIN"/>
    <property type="match status" value="1"/>
</dbReference>
<dbReference type="PANTHER" id="PTHR10590:SF4">
    <property type="entry name" value="SOLUTE CARRIER FAMILY 28 MEMBER 3"/>
    <property type="match status" value="1"/>
</dbReference>
<dbReference type="Pfam" id="PF07662">
    <property type="entry name" value="Nucleos_tra2_C"/>
    <property type="match status" value="1"/>
</dbReference>
<dbReference type="Proteomes" id="UP000502533">
    <property type="component" value="Chromosome"/>
</dbReference>
<dbReference type="GO" id="GO:0005337">
    <property type="term" value="F:nucleoside transmembrane transporter activity"/>
    <property type="evidence" value="ECO:0007669"/>
    <property type="project" value="InterPro"/>
</dbReference>
<dbReference type="RefSeq" id="WP_007398326.1">
    <property type="nucleotide sequence ID" value="NZ_CALMTF010000081.1"/>
</dbReference>
<dbReference type="GeneID" id="85021893"/>
<evidence type="ECO:0000256" key="4">
    <source>
        <dbReference type="ARBA" id="ARBA00022692"/>
    </source>
</evidence>
<dbReference type="KEGG" id="kre:GWK63_06985"/>
<comment type="similarity">
    <text evidence="2">Belongs to the concentrative nucleoside transporter (CNT) (TC 2.A.41) family.</text>
</comment>
<accession>A0A181CA91</accession>
<evidence type="ECO:0000256" key="1">
    <source>
        <dbReference type="ARBA" id="ARBA00004651"/>
    </source>
</evidence>